<dbReference type="AlphaFoldDB" id="A0A2K0T3R3"/>
<name>A0A2K0T3R3_TRIHA</name>
<dbReference type="OrthoDB" id="1902587at2759"/>
<comment type="caution">
    <text evidence="2">The sequence shown here is derived from an EMBL/GenBank/DDBJ whole genome shotgun (WGS) entry which is preliminary data.</text>
</comment>
<accession>A0A2K0T3R3</accession>
<protein>
    <submittedName>
        <fullName evidence="2">Uncharacterized protein</fullName>
    </submittedName>
</protein>
<gene>
    <name evidence="2" type="ORF">THARTR1_11262</name>
</gene>
<evidence type="ECO:0000313" key="3">
    <source>
        <dbReference type="Proteomes" id="UP000236290"/>
    </source>
</evidence>
<evidence type="ECO:0000256" key="1">
    <source>
        <dbReference type="SAM" id="MobiDB-lite"/>
    </source>
</evidence>
<feature type="region of interest" description="Disordered" evidence="1">
    <location>
        <begin position="1"/>
        <end position="38"/>
    </location>
</feature>
<reference evidence="2 3" key="1">
    <citation type="submission" date="2017-02" db="EMBL/GenBank/DDBJ databases">
        <title>Genomes of Trichoderma spp. with biocontrol activity.</title>
        <authorList>
            <person name="Gardiner D."/>
            <person name="Kazan K."/>
            <person name="Vos C."/>
            <person name="Harvey P."/>
        </authorList>
    </citation>
    <scope>NUCLEOTIDE SEQUENCE [LARGE SCALE GENOMIC DNA]</scope>
    <source>
        <strain evidence="2 3">Tr1</strain>
    </source>
</reference>
<proteinExistence type="predicted"/>
<evidence type="ECO:0000313" key="2">
    <source>
        <dbReference type="EMBL" id="PNP40161.1"/>
    </source>
</evidence>
<sequence length="38" mass="4350">MGYTGWLKDTGKPDNKGQEVQLLLRPKPSDTAWMPFRS</sequence>
<dbReference type="Proteomes" id="UP000236290">
    <property type="component" value="Unassembled WGS sequence"/>
</dbReference>
<organism evidence="2 3">
    <name type="scientific">Trichoderma harzianum</name>
    <name type="common">Hypocrea lixii</name>
    <dbReference type="NCBI Taxonomy" id="5544"/>
    <lineage>
        <taxon>Eukaryota</taxon>
        <taxon>Fungi</taxon>
        <taxon>Dikarya</taxon>
        <taxon>Ascomycota</taxon>
        <taxon>Pezizomycotina</taxon>
        <taxon>Sordariomycetes</taxon>
        <taxon>Hypocreomycetidae</taxon>
        <taxon>Hypocreales</taxon>
        <taxon>Hypocreaceae</taxon>
        <taxon>Trichoderma</taxon>
    </lineage>
</organism>
<dbReference type="EMBL" id="MTYI01000488">
    <property type="protein sequence ID" value="PNP40161.1"/>
    <property type="molecule type" value="Genomic_DNA"/>
</dbReference>